<evidence type="ECO:0000313" key="2">
    <source>
        <dbReference type="EMBL" id="ORY61007.1"/>
    </source>
</evidence>
<dbReference type="AlphaFoldDB" id="A0A1Y2DP74"/>
<protein>
    <recommendedName>
        <fullName evidence="4">Integral membrane protein</fullName>
    </recommendedName>
</protein>
<dbReference type="RefSeq" id="XP_040713234.1">
    <property type="nucleotide sequence ID" value="XM_040856518.1"/>
</dbReference>
<dbReference type="PANTHER" id="PTHR31410:SF1">
    <property type="entry name" value="POST-GPI ATTACHMENT TO PROTEINS FACTOR 4"/>
    <property type="match status" value="1"/>
</dbReference>
<dbReference type="InParanoid" id="A0A1Y2DP74"/>
<comment type="caution">
    <text evidence="2">The sequence shown here is derived from an EMBL/GenBank/DDBJ whole genome shotgun (WGS) entry which is preliminary data.</text>
</comment>
<feature type="transmembrane region" description="Helical" evidence="1">
    <location>
        <begin position="280"/>
        <end position="298"/>
    </location>
</feature>
<dbReference type="GeneID" id="63772730"/>
<keyword evidence="1" id="KW-1133">Transmembrane helix</keyword>
<keyword evidence="1" id="KW-0812">Transmembrane</keyword>
<organism evidence="2 3">
    <name type="scientific">Pseudomassariella vexata</name>
    <dbReference type="NCBI Taxonomy" id="1141098"/>
    <lineage>
        <taxon>Eukaryota</taxon>
        <taxon>Fungi</taxon>
        <taxon>Dikarya</taxon>
        <taxon>Ascomycota</taxon>
        <taxon>Pezizomycotina</taxon>
        <taxon>Sordariomycetes</taxon>
        <taxon>Xylariomycetidae</taxon>
        <taxon>Amphisphaeriales</taxon>
        <taxon>Pseudomassariaceae</taxon>
        <taxon>Pseudomassariella</taxon>
    </lineage>
</organism>
<dbReference type="GO" id="GO:0016757">
    <property type="term" value="F:glycosyltransferase activity"/>
    <property type="evidence" value="ECO:0007669"/>
    <property type="project" value="InterPro"/>
</dbReference>
<evidence type="ECO:0000256" key="1">
    <source>
        <dbReference type="SAM" id="Phobius"/>
    </source>
</evidence>
<dbReference type="GO" id="GO:0006506">
    <property type="term" value="P:GPI anchor biosynthetic process"/>
    <property type="evidence" value="ECO:0007669"/>
    <property type="project" value="InterPro"/>
</dbReference>
<gene>
    <name evidence="2" type="ORF">BCR38DRAFT_349829</name>
</gene>
<evidence type="ECO:0000313" key="3">
    <source>
        <dbReference type="Proteomes" id="UP000193689"/>
    </source>
</evidence>
<dbReference type="Proteomes" id="UP000193689">
    <property type="component" value="Unassembled WGS sequence"/>
</dbReference>
<keyword evidence="3" id="KW-1185">Reference proteome</keyword>
<dbReference type="EMBL" id="MCFJ01000011">
    <property type="protein sequence ID" value="ORY61007.1"/>
    <property type="molecule type" value="Genomic_DNA"/>
</dbReference>
<dbReference type="CDD" id="cd22189">
    <property type="entry name" value="PGAP4-like_fungal"/>
    <property type="match status" value="1"/>
</dbReference>
<dbReference type="InterPro" id="IPR029675">
    <property type="entry name" value="PGAP4"/>
</dbReference>
<keyword evidence="1" id="KW-0472">Membrane</keyword>
<proteinExistence type="predicted"/>
<reference evidence="2 3" key="1">
    <citation type="submission" date="2016-07" db="EMBL/GenBank/DDBJ databases">
        <title>Pervasive Adenine N6-methylation of Active Genes in Fungi.</title>
        <authorList>
            <consortium name="DOE Joint Genome Institute"/>
            <person name="Mondo S.J."/>
            <person name="Dannebaum R.O."/>
            <person name="Kuo R.C."/>
            <person name="Labutti K."/>
            <person name="Haridas S."/>
            <person name="Kuo A."/>
            <person name="Salamov A."/>
            <person name="Ahrendt S.R."/>
            <person name="Lipzen A."/>
            <person name="Sullivan W."/>
            <person name="Andreopoulos W.B."/>
            <person name="Clum A."/>
            <person name="Lindquist E."/>
            <person name="Daum C."/>
            <person name="Ramamoorthy G.K."/>
            <person name="Gryganskyi A."/>
            <person name="Culley D."/>
            <person name="Magnuson J.K."/>
            <person name="James T.Y."/>
            <person name="O'Malley M.A."/>
            <person name="Stajich J.E."/>
            <person name="Spatafora J.W."/>
            <person name="Visel A."/>
            <person name="Grigoriev I.V."/>
        </authorList>
    </citation>
    <scope>NUCLEOTIDE SEQUENCE [LARGE SCALE GENOMIC DNA]</scope>
    <source>
        <strain evidence="2 3">CBS 129021</strain>
    </source>
</reference>
<accession>A0A1Y2DP74</accession>
<feature type="transmembrane region" description="Helical" evidence="1">
    <location>
        <begin position="247"/>
        <end position="268"/>
    </location>
</feature>
<sequence length="415" mass="47083">MRIPSLKLLIGWVLLYTVLIVYGYARFYRDPGSIFYDPDRAFVRQYTDFRLRQVAAFISAYDKDALRPVTKAGASPKICVHVTTVKRDGQQYIDETIASVLEGLTSEEREDIYVSVFFANTDPTIHPSYHNPWLRHVVDEVYSVPPDNGDLIHRLEGYEDKGDYSAKGVVDYAYGLQHCYDKGMPFLLMLEGDVIAADGWLVKTLEGLDRVQKILRKSPSDWIYLRLFNQERSTGWASHKVGANNELWISLAIAAALLCFAAVLRRYARSSTILTDNASLALICALIIPSLVVGFFQAGKANVLPPRPGVFEQNFGCCSQALLYPRRQVPRLTQYLQNTGKGQVDLMVNRHAASDHLSRFSLYPVQFQHVGIQSSRKTLVDEARSIWSMAFEDKNPVALERDHQRLVEAIYHSKR</sequence>
<dbReference type="GO" id="GO:0000139">
    <property type="term" value="C:Golgi membrane"/>
    <property type="evidence" value="ECO:0007669"/>
    <property type="project" value="InterPro"/>
</dbReference>
<dbReference type="PANTHER" id="PTHR31410">
    <property type="entry name" value="TRANSMEMBRANE PROTEIN 246"/>
    <property type="match status" value="1"/>
</dbReference>
<dbReference type="OrthoDB" id="2016523at2759"/>
<name>A0A1Y2DP74_9PEZI</name>
<evidence type="ECO:0008006" key="4">
    <source>
        <dbReference type="Google" id="ProtNLM"/>
    </source>
</evidence>